<dbReference type="GO" id="GO:0010165">
    <property type="term" value="P:response to X-ray"/>
    <property type="evidence" value="ECO:0007669"/>
    <property type="project" value="TreeGrafter"/>
</dbReference>
<dbReference type="InterPro" id="IPR014751">
    <property type="entry name" value="XRCC4-like_C"/>
</dbReference>
<organism evidence="2 5">
    <name type="scientific">Peronospora belbahrii</name>
    <dbReference type="NCBI Taxonomy" id="622444"/>
    <lineage>
        <taxon>Eukaryota</taxon>
        <taxon>Sar</taxon>
        <taxon>Stramenopiles</taxon>
        <taxon>Oomycota</taxon>
        <taxon>Peronosporomycetes</taxon>
        <taxon>Peronosporales</taxon>
        <taxon>Peronosporaceae</taxon>
        <taxon>Peronospora</taxon>
    </lineage>
</organism>
<accession>A0AAU9L8S9</accession>
<gene>
    <name evidence="3" type="ORF">PBS001_LOCUS6927</name>
    <name evidence="2" type="ORF">PBS003_LOCUS3252</name>
</gene>
<dbReference type="GO" id="GO:0032807">
    <property type="term" value="C:DNA ligase IV complex"/>
    <property type="evidence" value="ECO:0007669"/>
    <property type="project" value="TreeGrafter"/>
</dbReference>
<dbReference type="EMBL" id="CAKKTJ010000155">
    <property type="protein sequence ID" value="CAH0476471.1"/>
    <property type="molecule type" value="Genomic_DNA"/>
</dbReference>
<name>A0AAU9L8S9_9STRA</name>
<evidence type="ECO:0000256" key="1">
    <source>
        <dbReference type="SAM" id="MobiDB-lite"/>
    </source>
</evidence>
<dbReference type="PANTHER" id="PTHR28559">
    <property type="entry name" value="DNA REPAIR PROTEIN XRCC4"/>
    <property type="match status" value="1"/>
</dbReference>
<sequence>MSFAEVTAVDAESSSSTSFLSLFVHCSHTRTSCSSSESVSPSIHIQLVDPPTLYEADVASCHKPRALDCSGAEYLAAVESALIASSCDQPCRFEFRWSKQKRSLTLMERAEFAVKFCAIEFQVSKDLATWQELLHQIATRQREDLKLIVEKQSKMEHCETLLRQKDVLLETALTAKQQVEDELFVGFCAVLNAKKNEIRRLQFEVQKAQEMHKFEMESATKKRKVAAPKRNKKVTGAKLRRKVEKEEEDDDDEAMSDESNGSHGNASEEEEDERERAKNDAIKAYGALPTNLRSSSVQISSAEDLLSSMDEIIKNEEEKNEATQRGDSRDGTTIMAEPVASKSHVRTVEPSTPWTRKTAALKVEPTPAPKPESKKPLRVVSQVDEAMDPEEEDILDMLS</sequence>
<feature type="region of interest" description="Disordered" evidence="1">
    <location>
        <begin position="314"/>
        <end position="333"/>
    </location>
</feature>
<dbReference type="GO" id="GO:0006310">
    <property type="term" value="P:DNA recombination"/>
    <property type="evidence" value="ECO:0007669"/>
    <property type="project" value="InterPro"/>
</dbReference>
<dbReference type="GO" id="GO:0006303">
    <property type="term" value="P:double-strand break repair via nonhomologous end joining"/>
    <property type="evidence" value="ECO:0007669"/>
    <property type="project" value="TreeGrafter"/>
</dbReference>
<dbReference type="PANTHER" id="PTHR28559:SF1">
    <property type="entry name" value="DNA REPAIR PROTEIN XRCC4"/>
    <property type="match status" value="1"/>
</dbReference>
<keyword evidence="4" id="KW-1185">Reference proteome</keyword>
<dbReference type="SUPFAM" id="SSF58022">
    <property type="entry name" value="XRCC4, C-terminal oligomerization domain"/>
    <property type="match status" value="1"/>
</dbReference>
<proteinExistence type="predicted"/>
<feature type="compositionally biased region" description="Basic residues" evidence="1">
    <location>
        <begin position="221"/>
        <end position="242"/>
    </location>
</feature>
<feature type="compositionally biased region" description="Acidic residues" evidence="1">
    <location>
        <begin position="385"/>
        <end position="399"/>
    </location>
</feature>
<dbReference type="GO" id="GO:0003677">
    <property type="term" value="F:DNA binding"/>
    <property type="evidence" value="ECO:0007669"/>
    <property type="project" value="InterPro"/>
</dbReference>
<evidence type="ECO:0000313" key="5">
    <source>
        <dbReference type="Proteomes" id="UP001160483"/>
    </source>
</evidence>
<evidence type="ECO:0000313" key="4">
    <source>
        <dbReference type="Proteomes" id="UP001158986"/>
    </source>
</evidence>
<dbReference type="InterPro" id="IPR010585">
    <property type="entry name" value="DNA_repair_prot_XRCC4"/>
</dbReference>
<feature type="region of interest" description="Disordered" evidence="1">
    <location>
        <begin position="214"/>
        <end position="277"/>
    </location>
</feature>
<evidence type="ECO:0000313" key="3">
    <source>
        <dbReference type="EMBL" id="CAH0520447.1"/>
    </source>
</evidence>
<protein>
    <recommendedName>
        <fullName evidence="6">DNA repair protein XRCC4</fullName>
    </recommendedName>
</protein>
<comment type="caution">
    <text evidence="2">The sequence shown here is derived from an EMBL/GenBank/DDBJ whole genome shotgun (WGS) entry which is preliminary data.</text>
</comment>
<dbReference type="Proteomes" id="UP001158986">
    <property type="component" value="Unassembled WGS sequence"/>
</dbReference>
<dbReference type="GO" id="GO:0005958">
    <property type="term" value="C:DNA-dependent protein kinase-DNA ligase 4 complex"/>
    <property type="evidence" value="ECO:0007669"/>
    <property type="project" value="TreeGrafter"/>
</dbReference>
<dbReference type="Proteomes" id="UP001160483">
    <property type="component" value="Unassembled WGS sequence"/>
</dbReference>
<feature type="compositionally biased region" description="Acidic residues" evidence="1">
    <location>
        <begin position="246"/>
        <end position="256"/>
    </location>
</feature>
<evidence type="ECO:0008006" key="6">
    <source>
        <dbReference type="Google" id="ProtNLM"/>
    </source>
</evidence>
<feature type="region of interest" description="Disordered" evidence="1">
    <location>
        <begin position="360"/>
        <end position="399"/>
    </location>
</feature>
<dbReference type="AlphaFoldDB" id="A0AAU9L8S9"/>
<dbReference type="EMBL" id="CAKLCB010000358">
    <property type="protein sequence ID" value="CAH0520447.1"/>
    <property type="molecule type" value="Genomic_DNA"/>
</dbReference>
<evidence type="ECO:0000313" key="2">
    <source>
        <dbReference type="EMBL" id="CAH0476471.1"/>
    </source>
</evidence>
<feature type="compositionally biased region" description="Basic and acidic residues" evidence="1">
    <location>
        <begin position="314"/>
        <end position="330"/>
    </location>
</feature>
<dbReference type="Gene3D" id="1.20.5.370">
    <property type="match status" value="1"/>
</dbReference>
<reference evidence="2 4" key="1">
    <citation type="submission" date="2021-11" db="EMBL/GenBank/DDBJ databases">
        <authorList>
            <person name="Islam A."/>
            <person name="Islam S."/>
            <person name="Flora M.S."/>
            <person name="Rahman M."/>
            <person name="Ziaur R.M."/>
            <person name="Epstein J.H."/>
            <person name="Hassan M."/>
            <person name="Klassen M."/>
            <person name="Woodard K."/>
            <person name="Webb A."/>
            <person name="Webby R.J."/>
            <person name="El Zowalaty M.E."/>
        </authorList>
    </citation>
    <scope>NUCLEOTIDE SEQUENCE</scope>
    <source>
        <strain evidence="3">Pbs1</strain>
        <strain evidence="2">Pbs3</strain>
    </source>
</reference>